<gene>
    <name evidence="9" type="ORF">KHA94_01430</name>
</gene>
<evidence type="ECO:0000259" key="8">
    <source>
        <dbReference type="PROSITE" id="PS50928"/>
    </source>
</evidence>
<feature type="transmembrane region" description="Helical" evidence="7">
    <location>
        <begin position="272"/>
        <end position="298"/>
    </location>
</feature>
<evidence type="ECO:0000256" key="7">
    <source>
        <dbReference type="RuleBase" id="RU363032"/>
    </source>
</evidence>
<dbReference type="Pfam" id="PF00528">
    <property type="entry name" value="BPD_transp_1"/>
    <property type="match status" value="1"/>
</dbReference>
<name>A0ABS5NM45_9BACI</name>
<feature type="transmembrane region" description="Helical" evidence="7">
    <location>
        <begin position="133"/>
        <end position="156"/>
    </location>
</feature>
<dbReference type="PROSITE" id="PS50928">
    <property type="entry name" value="ABC_TM1"/>
    <property type="match status" value="1"/>
</dbReference>
<dbReference type="PANTHER" id="PTHR30465">
    <property type="entry name" value="INNER MEMBRANE ABC TRANSPORTER"/>
    <property type="match status" value="1"/>
</dbReference>
<keyword evidence="2 7" id="KW-0813">Transport</keyword>
<comment type="caution">
    <text evidence="9">The sequence shown here is derived from an EMBL/GenBank/DDBJ whole genome shotgun (WGS) entry which is preliminary data.</text>
</comment>
<feature type="transmembrane region" description="Helical" evidence="7">
    <location>
        <begin position="104"/>
        <end position="121"/>
    </location>
</feature>
<dbReference type="RefSeq" id="WP_213100381.1">
    <property type="nucleotide sequence ID" value="NZ_JAGYPM010000001.1"/>
</dbReference>
<feature type="transmembrane region" description="Helical" evidence="7">
    <location>
        <begin position="168"/>
        <end position="188"/>
    </location>
</feature>
<reference evidence="9 10" key="1">
    <citation type="submission" date="2021-05" db="EMBL/GenBank/DDBJ databases">
        <title>Novel Bacillus species.</title>
        <authorList>
            <person name="Liu G."/>
        </authorList>
    </citation>
    <scope>NUCLEOTIDE SEQUENCE [LARGE SCALE GENOMIC DNA]</scope>
    <source>
        <strain evidence="9 10">FJAT-49705</strain>
    </source>
</reference>
<feature type="transmembrane region" description="Helical" evidence="7">
    <location>
        <begin position="230"/>
        <end position="252"/>
    </location>
</feature>
<dbReference type="Gene3D" id="1.10.3720.10">
    <property type="entry name" value="MetI-like"/>
    <property type="match status" value="1"/>
</dbReference>
<keyword evidence="4 7" id="KW-0812">Transmembrane</keyword>
<feature type="transmembrane region" description="Helical" evidence="7">
    <location>
        <begin position="9"/>
        <end position="30"/>
    </location>
</feature>
<dbReference type="EMBL" id="JAGYPM010000001">
    <property type="protein sequence ID" value="MBS4188880.1"/>
    <property type="molecule type" value="Genomic_DNA"/>
</dbReference>
<comment type="subcellular location">
    <subcellularLocation>
        <location evidence="1 7">Cell membrane</location>
        <topology evidence="1 7">Multi-pass membrane protein</topology>
    </subcellularLocation>
</comment>
<proteinExistence type="inferred from homology"/>
<evidence type="ECO:0000256" key="5">
    <source>
        <dbReference type="ARBA" id="ARBA00022989"/>
    </source>
</evidence>
<dbReference type="InterPro" id="IPR000515">
    <property type="entry name" value="MetI-like"/>
</dbReference>
<evidence type="ECO:0000256" key="4">
    <source>
        <dbReference type="ARBA" id="ARBA00022692"/>
    </source>
</evidence>
<sequence>MVKYIGKRLLYMLISLWLIVTATFFFMRIAPGNPFTSEKKLPPEIEANLNAHFGLDQPWYAQYWDYLVRILNWDFGPSFKYKSQTVNDIINEGFPVSAMLGAEALLLAVAFGVLLGIIAALKHNRWPDYTAMIIAVLGISVPSFIMATFLQYFLAIKMGLFPVARWETFMHTILPALALAATPMAFIARLTRSSMLEVLSNDYIKTAKAKGLSQGVITVKHAIRNALLPVVTYMGPLTAGILTGSFVIENIFGIPGLGAHFVTSINNRDYTVIMGVTVFYSILLLVSILLVDIAYGFIDPRIKLAGGKKGE</sequence>
<dbReference type="Pfam" id="PF19300">
    <property type="entry name" value="BPD_transp_1_N"/>
    <property type="match status" value="1"/>
</dbReference>
<keyword evidence="5 7" id="KW-1133">Transmembrane helix</keyword>
<keyword evidence="3" id="KW-1003">Cell membrane</keyword>
<dbReference type="InterPro" id="IPR045621">
    <property type="entry name" value="BPD_transp_1_N"/>
</dbReference>
<dbReference type="SUPFAM" id="SSF161098">
    <property type="entry name" value="MetI-like"/>
    <property type="match status" value="1"/>
</dbReference>
<protein>
    <submittedName>
        <fullName evidence="9">ABC transporter permease</fullName>
    </submittedName>
</protein>
<comment type="similarity">
    <text evidence="7">Belongs to the binding-protein-dependent transport system permease family.</text>
</comment>
<organism evidence="9 10">
    <name type="scientific">Cytobacillus citreus</name>
    <dbReference type="NCBI Taxonomy" id="2833586"/>
    <lineage>
        <taxon>Bacteria</taxon>
        <taxon>Bacillati</taxon>
        <taxon>Bacillota</taxon>
        <taxon>Bacilli</taxon>
        <taxon>Bacillales</taxon>
        <taxon>Bacillaceae</taxon>
        <taxon>Cytobacillus</taxon>
    </lineage>
</organism>
<dbReference type="Proteomes" id="UP000681027">
    <property type="component" value="Unassembled WGS sequence"/>
</dbReference>
<evidence type="ECO:0000313" key="10">
    <source>
        <dbReference type="Proteomes" id="UP000681027"/>
    </source>
</evidence>
<evidence type="ECO:0000256" key="2">
    <source>
        <dbReference type="ARBA" id="ARBA00022448"/>
    </source>
</evidence>
<keyword evidence="10" id="KW-1185">Reference proteome</keyword>
<dbReference type="CDD" id="cd06261">
    <property type="entry name" value="TM_PBP2"/>
    <property type="match status" value="1"/>
</dbReference>
<evidence type="ECO:0000256" key="6">
    <source>
        <dbReference type="ARBA" id="ARBA00023136"/>
    </source>
</evidence>
<evidence type="ECO:0000313" key="9">
    <source>
        <dbReference type="EMBL" id="MBS4188880.1"/>
    </source>
</evidence>
<dbReference type="InterPro" id="IPR035906">
    <property type="entry name" value="MetI-like_sf"/>
</dbReference>
<feature type="domain" description="ABC transmembrane type-1" evidence="8">
    <location>
        <begin position="94"/>
        <end position="295"/>
    </location>
</feature>
<dbReference type="PANTHER" id="PTHR30465:SF93">
    <property type="entry name" value="OLIGOPEPTIDE TRANSPORT SYSTEM PERMEASE PROTEIN OPPB"/>
    <property type="match status" value="1"/>
</dbReference>
<keyword evidence="6 7" id="KW-0472">Membrane</keyword>
<evidence type="ECO:0000256" key="3">
    <source>
        <dbReference type="ARBA" id="ARBA00022475"/>
    </source>
</evidence>
<accession>A0ABS5NM45</accession>
<evidence type="ECO:0000256" key="1">
    <source>
        <dbReference type="ARBA" id="ARBA00004651"/>
    </source>
</evidence>